<accession>E4QBF7</accession>
<protein>
    <submittedName>
        <fullName evidence="2">Uncharacterized protein</fullName>
    </submittedName>
</protein>
<feature type="coiled-coil region" evidence="1">
    <location>
        <begin position="138"/>
        <end position="165"/>
    </location>
</feature>
<evidence type="ECO:0000313" key="2">
    <source>
        <dbReference type="EMBL" id="ADQ06059.1"/>
    </source>
</evidence>
<dbReference type="Proteomes" id="UP000006890">
    <property type="component" value="Chromosome"/>
</dbReference>
<reference key="1">
    <citation type="submission" date="2010-09" db="EMBL/GenBank/DDBJ databases">
        <title>Complete sequence of Caldicellulosiruptor hydrothermalis 108.</title>
        <authorList>
            <consortium name="US DOE Joint Genome Institute"/>
            <person name="Lucas S."/>
            <person name="Copeland A."/>
            <person name="Lapidus A."/>
            <person name="Cheng J.-F."/>
            <person name="Bruce D."/>
            <person name="Goodwin L."/>
            <person name="Pitluck S."/>
            <person name="Davenport K."/>
            <person name="Detter J.C."/>
            <person name="Han C."/>
            <person name="Tapia R."/>
            <person name="Land M."/>
            <person name="Hauser L."/>
            <person name="Chang Y.-J."/>
            <person name="Jeffries C."/>
            <person name="Kyrpides N."/>
            <person name="Ivanova N."/>
            <person name="Mikhailova N."/>
            <person name="Blumer-Schuette S.E."/>
            <person name="Kelly R.M."/>
            <person name="Woyke T."/>
        </authorList>
    </citation>
    <scope>NUCLEOTIDE SEQUENCE</scope>
    <source>
        <strain>108</strain>
    </source>
</reference>
<keyword evidence="3" id="KW-1185">Reference proteome</keyword>
<dbReference type="AlphaFoldDB" id="E4QBF7"/>
<organism evidence="2 3">
    <name type="scientific">Caldicellulosiruptor hydrothermalis (strain DSM 18901 / VKM B-2411 / 108)</name>
    <dbReference type="NCBI Taxonomy" id="632292"/>
    <lineage>
        <taxon>Bacteria</taxon>
        <taxon>Bacillati</taxon>
        <taxon>Bacillota</taxon>
        <taxon>Bacillota incertae sedis</taxon>
        <taxon>Caldicellulosiruptorales</taxon>
        <taxon>Caldicellulosiruptoraceae</taxon>
        <taxon>Caldicellulosiruptor</taxon>
    </lineage>
</organism>
<reference evidence="2 3" key="2">
    <citation type="journal article" date="2011" name="J. Bacteriol.">
        <title>Complete genome sequences for the anaerobic, extremely thermophilic plant biomass-degrading bacteria Caldicellulosiruptor hydrothermalis, Caldicellulosiruptor kristjanssonii, Caldicellulosiruptor kronotskyensis, Caldicellulosiruptor owensenis, and Caldicellulosiruptor lactoaceticus.</title>
        <authorList>
            <person name="Blumer-Schuette S.E."/>
            <person name="Ozdemir I."/>
            <person name="Mistry D."/>
            <person name="Lucas S."/>
            <person name="Lapidus A."/>
            <person name="Cheng J.F."/>
            <person name="Goodwin L.A."/>
            <person name="Pitluck S."/>
            <person name="Land M.L."/>
            <person name="Hauser L.J."/>
            <person name="Woyke T."/>
            <person name="Mikhailova N."/>
            <person name="Pati A."/>
            <person name="Kyrpides N.C."/>
            <person name="Ivanova N."/>
            <person name="Detter J.C."/>
            <person name="Walston-Davenport K."/>
            <person name="Han S."/>
            <person name="Adams M.W."/>
            <person name="Kelly R.M."/>
        </authorList>
    </citation>
    <scope>NUCLEOTIDE SEQUENCE [LARGE SCALE GENOMIC DNA]</scope>
    <source>
        <strain evidence="3">DSM 18901 / VKM B-2411 / 108</strain>
    </source>
</reference>
<name>E4QBF7_CALH1</name>
<dbReference type="EMBL" id="CP002219">
    <property type="protein sequence ID" value="ADQ06059.1"/>
    <property type="molecule type" value="Genomic_DNA"/>
</dbReference>
<dbReference type="KEGG" id="chd:Calhy_0311"/>
<proteinExistence type="predicted"/>
<dbReference type="OrthoDB" id="1716931at2"/>
<dbReference type="STRING" id="632292.Calhy_0311"/>
<dbReference type="RefSeq" id="WP_013402268.1">
    <property type="nucleotide sequence ID" value="NC_014652.1"/>
</dbReference>
<evidence type="ECO:0000313" key="3">
    <source>
        <dbReference type="Proteomes" id="UP000006890"/>
    </source>
</evidence>
<keyword evidence="1" id="KW-0175">Coiled coil</keyword>
<dbReference type="HOGENOM" id="CLU_1068263_0_0_9"/>
<sequence length="261" mass="30208">MSDLLVILVGGLLILGYKLFEKRIKTKANLISSSSKTQGIQKVDDRNHLKRLLEIKNILPDGTVVMDNFRYVRIFGLSSQDFDLMSEAEQEAFELSLMSLMRALDVPVQFFITTQRVETTQQVNEIDGFLTQNTATINESLKKYCEMLKNELLQLQKQKDMYVRKSFVSIWVREQNEKVAFEKLNDRTKKIISLFKNAGIKIYQLSMPEVLQLLHDEFNKNKIFKVDEAIKNHVLDLYNSGKKGVVVDDSVIEEVYREETA</sequence>
<gene>
    <name evidence="2" type="ordered locus">Calhy_0311</name>
</gene>
<evidence type="ECO:0000256" key="1">
    <source>
        <dbReference type="SAM" id="Coils"/>
    </source>
</evidence>
<dbReference type="eggNOG" id="ENOG50338AK">
    <property type="taxonomic scope" value="Bacteria"/>
</dbReference>